<dbReference type="HAMAP" id="MF_00518">
    <property type="entry name" value="Deacylase_Dtd"/>
    <property type="match status" value="1"/>
</dbReference>
<comment type="subcellular location">
    <subcellularLocation>
        <location evidence="3">Cytoplasm</location>
    </subcellularLocation>
</comment>
<evidence type="ECO:0000313" key="5">
    <source>
        <dbReference type="Proteomes" id="UP000431462"/>
    </source>
</evidence>
<keyword evidence="2 3" id="KW-0378">Hydrolase</keyword>
<dbReference type="EC" id="3.1.1.-" evidence="3"/>
<dbReference type="GO" id="GO:0005737">
    <property type="term" value="C:cytoplasm"/>
    <property type="evidence" value="ECO:0007669"/>
    <property type="project" value="UniProtKB-SubCell"/>
</dbReference>
<comment type="domain">
    <text evidence="3">A Gly-cisPro motif from one monomer fits into the active site of the other monomer to allow specific chiral rejection of L-amino acids.</text>
</comment>
<sequence length="152" mass="16361">MKGLIQRVSQASVTVGGEQIASIDKGLLLLLGVEKGDSEREARELCRKILTYRVFPDDAGRMNRSLLDIGGSLLVVPQFTLAADTSSGTRPGFSLAAGPDDANRLYESFVADAISRLGPDRVGEGRFGADMKVGLTNDGPVTFMLENRQRCE</sequence>
<dbReference type="RefSeq" id="WP_069185110.1">
    <property type="nucleotide sequence ID" value="NZ_LXRF01000020.1"/>
</dbReference>
<accession>A0A1E3C4V3</accession>
<protein>
    <recommendedName>
        <fullName evidence="3">D-aminoacyl-tRNA deacylase</fullName>
        <shortName evidence="3">DTD</shortName>
        <ecNumber evidence="3">3.1.1.96</ecNumber>
    </recommendedName>
    <alternativeName>
        <fullName evidence="3">Gly-tRNA(Ala) deacylase</fullName>
        <ecNumber evidence="3">3.1.1.-</ecNumber>
    </alternativeName>
</protein>
<dbReference type="GO" id="GO:0019478">
    <property type="term" value="P:D-amino acid catabolic process"/>
    <property type="evidence" value="ECO:0007669"/>
    <property type="project" value="UniProtKB-UniRule"/>
</dbReference>
<comment type="catalytic activity">
    <reaction evidence="3">
        <text>glycyl-tRNA(Ala) + H2O = tRNA(Ala) + glycine + H(+)</text>
        <dbReference type="Rhea" id="RHEA:53744"/>
        <dbReference type="Rhea" id="RHEA-COMP:9657"/>
        <dbReference type="Rhea" id="RHEA-COMP:13640"/>
        <dbReference type="ChEBI" id="CHEBI:15377"/>
        <dbReference type="ChEBI" id="CHEBI:15378"/>
        <dbReference type="ChEBI" id="CHEBI:57305"/>
        <dbReference type="ChEBI" id="CHEBI:78442"/>
        <dbReference type="ChEBI" id="CHEBI:78522"/>
    </reaction>
</comment>
<evidence type="ECO:0000256" key="2">
    <source>
        <dbReference type="ARBA" id="ARBA00022801"/>
    </source>
</evidence>
<comment type="similarity">
    <text evidence="1 3">Belongs to the DTD family.</text>
</comment>
<dbReference type="Gene3D" id="3.50.80.10">
    <property type="entry name" value="D-tyrosyl-tRNA(Tyr) deacylase"/>
    <property type="match status" value="1"/>
</dbReference>
<dbReference type="SUPFAM" id="SSF69500">
    <property type="entry name" value="DTD-like"/>
    <property type="match status" value="1"/>
</dbReference>
<comment type="function">
    <text evidence="3">An aminoacyl-tRNA editing enzyme that deacylates mischarged D-aminoacyl-tRNAs. Also deacylates mischarged glycyl-tRNA(Ala), protecting cells against glycine mischarging by AlaRS. Acts via tRNA-based rather than protein-based catalysis; rejects L-amino acids rather than detecting D-amino acids in the active site. By recycling D-aminoacyl-tRNA to D-amino acids and free tRNA molecules, this enzyme counteracts the toxicity associated with the formation of D-aminoacyl-tRNA entities in vivo and helps enforce protein L-homochirality.</text>
</comment>
<evidence type="ECO:0000256" key="3">
    <source>
        <dbReference type="HAMAP-Rule" id="MF_00518"/>
    </source>
</evidence>
<dbReference type="PANTHER" id="PTHR10472:SF5">
    <property type="entry name" value="D-AMINOACYL-TRNA DEACYLASE 1"/>
    <property type="match status" value="1"/>
</dbReference>
<feature type="short sequence motif" description="Gly-cisPro motif, important for rejection of L-amino acids" evidence="3">
    <location>
        <begin position="139"/>
        <end position="140"/>
    </location>
</feature>
<proteinExistence type="inferred from homology"/>
<evidence type="ECO:0000256" key="1">
    <source>
        <dbReference type="ARBA" id="ARBA00009673"/>
    </source>
</evidence>
<reference evidence="4 5" key="1">
    <citation type="submission" date="2019-06" db="EMBL/GenBank/DDBJ databases">
        <title>Enrichment of Autotrophic Halophilic Microorganisms from Red Sea Brine Pool Using Microbial Electrosynthesis System.</title>
        <authorList>
            <person name="Alqahtani M.F."/>
            <person name="Bajracharya S."/>
            <person name="Katuri K.P."/>
            <person name="Ali M."/>
            <person name="Saikaly P.E."/>
        </authorList>
    </citation>
    <scope>NUCLEOTIDE SEQUENCE [LARGE SCALE GENOMIC DNA]</scope>
    <source>
        <strain evidence="4">MES15</strain>
    </source>
</reference>
<keyword evidence="3" id="KW-0963">Cytoplasm</keyword>
<dbReference type="OrthoDB" id="9801395at2"/>
<dbReference type="GO" id="GO:0043908">
    <property type="term" value="F:Ser(Gly)-tRNA(Ala) hydrolase activity"/>
    <property type="evidence" value="ECO:0007669"/>
    <property type="project" value="UniProtKB-UniRule"/>
</dbReference>
<organism evidence="4 5">
    <name type="scientific">Marinobacter adhaerens</name>
    <dbReference type="NCBI Taxonomy" id="1033846"/>
    <lineage>
        <taxon>Bacteria</taxon>
        <taxon>Pseudomonadati</taxon>
        <taxon>Pseudomonadota</taxon>
        <taxon>Gammaproteobacteria</taxon>
        <taxon>Pseudomonadales</taxon>
        <taxon>Marinobacteraceae</taxon>
        <taxon>Marinobacter</taxon>
    </lineage>
</organism>
<dbReference type="PANTHER" id="PTHR10472">
    <property type="entry name" value="D-TYROSYL-TRNA TYR DEACYLASE"/>
    <property type="match status" value="1"/>
</dbReference>
<dbReference type="GO" id="GO:0000049">
    <property type="term" value="F:tRNA binding"/>
    <property type="evidence" value="ECO:0007669"/>
    <property type="project" value="UniProtKB-UniRule"/>
</dbReference>
<comment type="caution">
    <text evidence="4">The sequence shown here is derived from an EMBL/GenBank/DDBJ whole genome shotgun (WGS) entry which is preliminary data.</text>
</comment>
<name>A0A1E3C4V3_9GAMM</name>
<dbReference type="Pfam" id="PF02580">
    <property type="entry name" value="Tyr_Deacylase"/>
    <property type="match status" value="1"/>
</dbReference>
<dbReference type="GO" id="GO:0051500">
    <property type="term" value="F:D-tyrosyl-tRNA(Tyr) deacylase activity"/>
    <property type="evidence" value="ECO:0007669"/>
    <property type="project" value="TreeGrafter"/>
</dbReference>
<dbReference type="EMBL" id="VENC01000017">
    <property type="protein sequence ID" value="MTJ00306.1"/>
    <property type="molecule type" value="Genomic_DNA"/>
</dbReference>
<dbReference type="GO" id="GO:0106026">
    <property type="term" value="F:Gly-tRNA(Ala) deacylase activity"/>
    <property type="evidence" value="ECO:0007669"/>
    <property type="project" value="UniProtKB-UniRule"/>
</dbReference>
<comment type="catalytic activity">
    <reaction evidence="3">
        <text>a D-aminoacyl-tRNA + H2O = a tRNA + a D-alpha-amino acid + H(+)</text>
        <dbReference type="Rhea" id="RHEA:13953"/>
        <dbReference type="Rhea" id="RHEA-COMP:10123"/>
        <dbReference type="Rhea" id="RHEA-COMP:10124"/>
        <dbReference type="ChEBI" id="CHEBI:15377"/>
        <dbReference type="ChEBI" id="CHEBI:15378"/>
        <dbReference type="ChEBI" id="CHEBI:59871"/>
        <dbReference type="ChEBI" id="CHEBI:78442"/>
        <dbReference type="ChEBI" id="CHEBI:79333"/>
        <dbReference type="EC" id="3.1.1.96"/>
    </reaction>
</comment>
<gene>
    <name evidence="3" type="primary">dtd</name>
    <name evidence="4" type="ORF">FH752_16980</name>
</gene>
<dbReference type="InterPro" id="IPR023509">
    <property type="entry name" value="DTD-like_sf"/>
</dbReference>
<dbReference type="InterPro" id="IPR003732">
    <property type="entry name" value="Daa-tRNA_deacyls_DTD"/>
</dbReference>
<evidence type="ECO:0000313" key="4">
    <source>
        <dbReference type="EMBL" id="MTJ00306.1"/>
    </source>
</evidence>
<dbReference type="FunFam" id="3.50.80.10:FF:000001">
    <property type="entry name" value="D-aminoacyl-tRNA deacylase"/>
    <property type="match status" value="1"/>
</dbReference>
<comment type="subunit">
    <text evidence="3">Homodimer.</text>
</comment>
<keyword evidence="3" id="KW-0820">tRNA-binding</keyword>
<dbReference type="Proteomes" id="UP000431462">
    <property type="component" value="Unassembled WGS sequence"/>
</dbReference>
<dbReference type="EC" id="3.1.1.96" evidence="3"/>
<dbReference type="AlphaFoldDB" id="A0A1E3C4V3"/>
<keyword evidence="3" id="KW-0694">RNA-binding</keyword>
<dbReference type="NCBIfam" id="TIGR00256">
    <property type="entry name" value="D-aminoacyl-tRNA deacylase"/>
    <property type="match status" value="1"/>
</dbReference>